<dbReference type="RefSeq" id="WP_004078435.1">
    <property type="nucleotide sequence ID" value="NZ_CM001436.1"/>
</dbReference>
<dbReference type="InParanoid" id="H1Z090"/>
<dbReference type="Proteomes" id="UP000005741">
    <property type="component" value="Chromosome"/>
</dbReference>
<evidence type="ECO:0008006" key="3">
    <source>
        <dbReference type="Google" id="ProtNLM"/>
    </source>
</evidence>
<keyword evidence="2" id="KW-1185">Reference proteome</keyword>
<evidence type="ECO:0000313" key="1">
    <source>
        <dbReference type="EMBL" id="EHQ36182.1"/>
    </source>
</evidence>
<name>H1Z090_9EURY</name>
<dbReference type="STRING" id="937775.Metlim_2100"/>
<protein>
    <recommendedName>
        <fullName evidence="3">HEAT repeat domain-containing protein</fullName>
    </recommendedName>
</protein>
<proteinExistence type="predicted"/>
<accession>H1Z090</accession>
<gene>
    <name evidence="1" type="ORF">Metlim_2100</name>
</gene>
<sequence length="773" mass="88076">MIQHTYPKTWTIAEINVGEFAELLINNKNGNSICFMECRRSDLPEKKGTEMRTFTPDLISDDISDPDTLLIWVPDESLTGSYISAPLKGLLTPSLHGNFLETERIQLRNLLIKTEKTGKIVIKGTDSPENNLIISYEKDGTTVSARKIICRGWTTLPYLCPPSLCRTEEAEKKVTGFPGRRDKLQVIQNPKSTEQLLFLLNEEDSLIRLLAAEKISVCRSFFSQRDEIRAILRHRKDPEPGVVRYLDQKLSSLIDVLGISKDIETLAMIAESGSGEISHKAAVRILGMPCNSADMKVLSDLTEHKDEGISCLAAQKLIQEKSLSELLVLFSDPDRYSRQNWSILIREVKRHCPKEVTYLLGDVLLDGQYNMKNGEEISLKYIRFIGEIGHPDGYKYIEGYLMEVDSGKEDFGVIFQAMVRTGPGNCEHLHDYIFPVLESKRESEEVKREILLSLAELNEIFEIDRLHPFLESKDPDTLKAVLKVIASCGSSPDVEKTAPLIGHKSPEIRFAALSALKELYNRGLERISVSPVDAEENLNYMEEVFRDNSAEICKNAFALAYTECRFVRERVIEILRDFQAQFLIDHCMEVLKSADPDSSWLPVRILSGMSYSSTSDRAGYFGNRDICEHMEKYPIYSDIIGINRKYLWERIQAVFSDKNPDMKMDMVKVINGSDDPDKETTLKQLLKGEKDKRVQASLRRTLKAMEDDRISWNHYPKGTYRCDDWQSIPRFNHATDTKPSEDDGGCEILPSGKTVRVQNRSRRLRRFSSGNIR</sequence>
<dbReference type="HOGENOM" id="CLU_361565_0_0_2"/>
<dbReference type="AlphaFoldDB" id="H1Z090"/>
<dbReference type="InterPro" id="IPR016024">
    <property type="entry name" value="ARM-type_fold"/>
</dbReference>
<dbReference type="SUPFAM" id="SSF48371">
    <property type="entry name" value="ARM repeat"/>
    <property type="match status" value="1"/>
</dbReference>
<evidence type="ECO:0000313" key="2">
    <source>
        <dbReference type="Proteomes" id="UP000005741"/>
    </source>
</evidence>
<dbReference type="InterPro" id="IPR011989">
    <property type="entry name" value="ARM-like"/>
</dbReference>
<dbReference type="EMBL" id="CM001436">
    <property type="protein sequence ID" value="EHQ36182.1"/>
    <property type="molecule type" value="Genomic_DNA"/>
</dbReference>
<reference evidence="1 2" key="1">
    <citation type="submission" date="2011-10" db="EMBL/GenBank/DDBJ databases">
        <title>The Improved High-Quality Draft genome of Methanoplanus limicola DSM 2279.</title>
        <authorList>
            <consortium name="US DOE Joint Genome Institute (JGI-PGF)"/>
            <person name="Lucas S."/>
            <person name="Copeland A."/>
            <person name="Lapidus A."/>
            <person name="Glavina del Rio T."/>
            <person name="Dalin E."/>
            <person name="Tice H."/>
            <person name="Bruce D."/>
            <person name="Goodwin L."/>
            <person name="Pitluck S."/>
            <person name="Peters L."/>
            <person name="Mikhailova N."/>
            <person name="Lu M."/>
            <person name="Kyrpides N."/>
            <person name="Mavromatis K."/>
            <person name="Ivanova N."/>
            <person name="Markowitz V."/>
            <person name="Cheng J.-F."/>
            <person name="Hugenholtz P."/>
            <person name="Woyke T."/>
            <person name="Wu D."/>
            <person name="Wirth R."/>
            <person name="Brambilla E.-M."/>
            <person name="Klenk H.-P."/>
            <person name="Eisen J.A."/>
        </authorList>
    </citation>
    <scope>NUCLEOTIDE SEQUENCE [LARGE SCALE GENOMIC DNA]</scope>
    <source>
        <strain evidence="1 2">DSM 2279</strain>
    </source>
</reference>
<organism evidence="1 2">
    <name type="scientific">Methanoplanus limicola DSM 2279</name>
    <dbReference type="NCBI Taxonomy" id="937775"/>
    <lineage>
        <taxon>Archaea</taxon>
        <taxon>Methanobacteriati</taxon>
        <taxon>Methanobacteriota</taxon>
        <taxon>Stenosarchaea group</taxon>
        <taxon>Methanomicrobia</taxon>
        <taxon>Methanomicrobiales</taxon>
        <taxon>Methanomicrobiaceae</taxon>
        <taxon>Methanoplanus</taxon>
    </lineage>
</organism>
<dbReference type="Gene3D" id="1.25.10.10">
    <property type="entry name" value="Leucine-rich Repeat Variant"/>
    <property type="match status" value="2"/>
</dbReference>